<feature type="transmembrane region" description="Helical" evidence="14">
    <location>
        <begin position="754"/>
        <end position="772"/>
    </location>
</feature>
<comment type="subcellular location">
    <subcellularLocation>
        <location evidence="1">Membrane</location>
        <topology evidence="1">Multi-pass membrane protein</topology>
    </subcellularLocation>
</comment>
<feature type="transmembrane region" description="Helical" evidence="14">
    <location>
        <begin position="610"/>
        <end position="630"/>
    </location>
</feature>
<proteinExistence type="inferred from homology"/>
<dbReference type="FunFam" id="3.40.50.300:FF:000479">
    <property type="entry name" value="Multidrug resistance protein 1A"/>
    <property type="match status" value="1"/>
</dbReference>
<evidence type="ECO:0000313" key="17">
    <source>
        <dbReference type="EMBL" id="MFH4979050.1"/>
    </source>
</evidence>
<keyword evidence="10 14" id="KW-1133">Transmembrane helix</keyword>
<dbReference type="PROSITE" id="PS50929">
    <property type="entry name" value="ABC_TM1F"/>
    <property type="match status" value="2"/>
</dbReference>
<accession>A0ABD6ES17</accession>
<dbReference type="EMBL" id="JBGFUD010003785">
    <property type="protein sequence ID" value="MFH4979050.1"/>
    <property type="molecule type" value="Genomic_DNA"/>
</dbReference>
<dbReference type="InterPro" id="IPR027417">
    <property type="entry name" value="P-loop_NTPase"/>
</dbReference>
<evidence type="ECO:0000256" key="5">
    <source>
        <dbReference type="ARBA" id="ARBA00022692"/>
    </source>
</evidence>
<keyword evidence="12" id="KW-0325">Glycoprotein</keyword>
<dbReference type="GO" id="GO:0008559">
    <property type="term" value="F:ABC-type xenobiotic transporter activity"/>
    <property type="evidence" value="ECO:0007669"/>
    <property type="project" value="UniProtKB-EC"/>
</dbReference>
<evidence type="ECO:0000256" key="12">
    <source>
        <dbReference type="ARBA" id="ARBA00023180"/>
    </source>
</evidence>
<dbReference type="FunFam" id="3.40.50.300:FF:000916">
    <property type="entry name" value="ABC transporter B family member 9"/>
    <property type="match status" value="1"/>
</dbReference>
<comment type="similarity">
    <text evidence="2">Belongs to the ABC transporter superfamily. ABCB family. Multidrug resistance exporter (TC 3.A.1.201) subfamily.</text>
</comment>
<name>A0ABD6ES17_9BILA</name>
<dbReference type="InterPro" id="IPR039421">
    <property type="entry name" value="Type_1_exporter"/>
</dbReference>
<evidence type="ECO:0000256" key="14">
    <source>
        <dbReference type="SAM" id="Phobius"/>
    </source>
</evidence>
<protein>
    <recommendedName>
        <fullName evidence="3">ABC-type xenobiotic transporter</fullName>
        <ecNumber evidence="3">7.6.2.2</ecNumber>
    </recommendedName>
</protein>
<keyword evidence="4" id="KW-0813">Transport</keyword>
<dbReference type="Pfam" id="PF00664">
    <property type="entry name" value="ABC_membrane"/>
    <property type="match status" value="2"/>
</dbReference>
<keyword evidence="18" id="KW-1185">Reference proteome</keyword>
<evidence type="ECO:0000256" key="13">
    <source>
        <dbReference type="ARBA" id="ARBA00034018"/>
    </source>
</evidence>
<dbReference type="PROSITE" id="PS50893">
    <property type="entry name" value="ABC_TRANSPORTER_2"/>
    <property type="match status" value="2"/>
</dbReference>
<feature type="domain" description="ABC transmembrane type-1" evidence="16">
    <location>
        <begin position="1"/>
        <end position="120"/>
    </location>
</feature>
<dbReference type="FunFam" id="1.20.1560.10:FF:000121">
    <property type="entry name" value="ABC transporter B family member 9"/>
    <property type="match status" value="1"/>
</dbReference>
<evidence type="ECO:0000313" key="18">
    <source>
        <dbReference type="Proteomes" id="UP001608902"/>
    </source>
</evidence>
<evidence type="ECO:0000259" key="16">
    <source>
        <dbReference type="PROSITE" id="PS50929"/>
    </source>
</evidence>
<keyword evidence="7" id="KW-0547">Nucleotide-binding</keyword>
<feature type="transmembrane region" description="Helical" evidence="14">
    <location>
        <begin position="93"/>
        <end position="111"/>
    </location>
</feature>
<dbReference type="PANTHER" id="PTHR43394:SF27">
    <property type="entry name" value="ATP-DEPENDENT TRANSLOCASE ABCB1-LIKE"/>
    <property type="match status" value="1"/>
</dbReference>
<keyword evidence="9" id="KW-1278">Translocase</keyword>
<evidence type="ECO:0000256" key="2">
    <source>
        <dbReference type="ARBA" id="ARBA00007577"/>
    </source>
</evidence>
<feature type="transmembrane region" description="Helical" evidence="14">
    <location>
        <begin position="531"/>
        <end position="557"/>
    </location>
</feature>
<evidence type="ECO:0000256" key="8">
    <source>
        <dbReference type="ARBA" id="ARBA00022840"/>
    </source>
</evidence>
<dbReference type="PROSITE" id="PS00211">
    <property type="entry name" value="ABC_TRANSPORTER_1"/>
    <property type="match status" value="2"/>
</dbReference>
<evidence type="ECO:0000256" key="3">
    <source>
        <dbReference type="ARBA" id="ARBA00012191"/>
    </source>
</evidence>
<evidence type="ECO:0000256" key="9">
    <source>
        <dbReference type="ARBA" id="ARBA00022967"/>
    </source>
</evidence>
<dbReference type="PANTHER" id="PTHR43394">
    <property type="entry name" value="ATP-DEPENDENT PERMEASE MDL1, MITOCHONDRIAL"/>
    <property type="match status" value="1"/>
</dbReference>
<feature type="transmembrane region" description="Helical" evidence="14">
    <location>
        <begin position="719"/>
        <end position="742"/>
    </location>
</feature>
<organism evidence="17 18">
    <name type="scientific">Gnathostoma spinigerum</name>
    <dbReference type="NCBI Taxonomy" id="75299"/>
    <lineage>
        <taxon>Eukaryota</taxon>
        <taxon>Metazoa</taxon>
        <taxon>Ecdysozoa</taxon>
        <taxon>Nematoda</taxon>
        <taxon>Chromadorea</taxon>
        <taxon>Rhabditida</taxon>
        <taxon>Spirurina</taxon>
        <taxon>Gnathostomatomorpha</taxon>
        <taxon>Gnathostomatoidea</taxon>
        <taxon>Gnathostomatidae</taxon>
        <taxon>Gnathostoma</taxon>
    </lineage>
</organism>
<dbReference type="InterPro" id="IPR011527">
    <property type="entry name" value="ABC1_TM_dom"/>
</dbReference>
<dbReference type="SMART" id="SM00382">
    <property type="entry name" value="AAA"/>
    <property type="match status" value="2"/>
</dbReference>
<feature type="domain" description="ABC transmembrane type-1" evidence="16">
    <location>
        <begin position="491"/>
        <end position="777"/>
    </location>
</feature>
<dbReference type="Gene3D" id="3.40.50.300">
    <property type="entry name" value="P-loop containing nucleotide triphosphate hydrolases"/>
    <property type="match status" value="2"/>
</dbReference>
<comment type="catalytic activity">
    <reaction evidence="13">
        <text>ATP + H2O + xenobioticSide 1 = ADP + phosphate + xenobioticSide 2.</text>
        <dbReference type="EC" id="7.6.2.2"/>
    </reaction>
</comment>
<gene>
    <name evidence="17" type="ORF">AB6A40_005759</name>
</gene>
<dbReference type="CDD" id="cd18578">
    <property type="entry name" value="ABC_6TM_Pgp_ABCB1_D2_like"/>
    <property type="match status" value="1"/>
</dbReference>
<evidence type="ECO:0000256" key="1">
    <source>
        <dbReference type="ARBA" id="ARBA00004141"/>
    </source>
</evidence>
<dbReference type="SUPFAM" id="SSF52540">
    <property type="entry name" value="P-loop containing nucleoside triphosphate hydrolases"/>
    <property type="match status" value="2"/>
</dbReference>
<dbReference type="GO" id="GO:0016020">
    <property type="term" value="C:membrane"/>
    <property type="evidence" value="ECO:0007669"/>
    <property type="project" value="UniProtKB-SubCell"/>
</dbReference>
<dbReference type="CDD" id="cd03249">
    <property type="entry name" value="ABC_MTABC3_MDL1_MDL2"/>
    <property type="match status" value="2"/>
</dbReference>
<keyword evidence="11 14" id="KW-0472">Membrane</keyword>
<feature type="transmembrane region" description="Helical" evidence="14">
    <location>
        <begin position="57"/>
        <end position="81"/>
    </location>
</feature>
<feature type="domain" description="ABC transporter" evidence="15">
    <location>
        <begin position="157"/>
        <end position="393"/>
    </location>
</feature>
<dbReference type="InterPro" id="IPR017871">
    <property type="entry name" value="ABC_transporter-like_CS"/>
</dbReference>
<dbReference type="Gene3D" id="1.20.1560.10">
    <property type="entry name" value="ABC transporter type 1, transmembrane domain"/>
    <property type="match status" value="1"/>
</dbReference>
<comment type="caution">
    <text evidence="17">The sequence shown here is derived from an EMBL/GenBank/DDBJ whole genome shotgun (WGS) entry which is preliminary data.</text>
</comment>
<dbReference type="AlphaFoldDB" id="A0ABD6ES17"/>
<feature type="transmembrane region" description="Helical" evidence="14">
    <location>
        <begin position="489"/>
        <end position="511"/>
    </location>
</feature>
<sequence length="1054" mass="115335">MATASAREAKKYASAGAIAEGALSSIRTVIAFNGQQYEADRYDKALRGGMKSGIYKAAIIGLGLGLTFLSLFSSYTLAFWVGTNYIYEGYIDAGTLLTVFFSVMMGSLSLGQAGPQLAVLGVAQGAAGAIFEVIDRIPEIDTISRSGTRPRDIKGYIKLKGVEFSYPTRPDVKILKGISLDIEAGQTVALVGSSGCGKSTIVSLLLRYYNQSSGKIMIDENDISSINVEYLRKFIGVVSQEPALFNMTIRENLRLADETITEAQMIAACRTANAHRFITQLPQGYDTLVGDRGTQLSGGQKQRIAIARALLRNPRILLLDEATSALDAESENIVQSALEKAAKGRTTIVIAHRLSTIRNADKIFVLNEGTVAEAGKHSELMEIRGYYYDLVNAQVFVDIDEKVAPPIERERVGSLFRRSLSYRRPSSMSSQYSTGDKETFETFYQTSDKSIEKDPKEEIQRLKKELAEEGGKESNLISVLRYARPEIPFIVLGLISCGVQGCVLPVFSLFFTEILNIFGKPSEVMLVEGHWWSLLFLVLGGVQFITMLTQTILFGIAGERLTQRLRSNIFRTLMRMDAAFFDMPNHSSGKLSTRLATDAPNVKGAIDYRLGSVLSALIAIGCGIGIAFYYGWQMALLVIAIFPLGGLGQALQVKFVQGHSDSDAKKIESSGKLALEAVESIRTVQSLTCERILFRQFCSYLDGPHRTAKKRAILQGVSYGFSVSIFFFLYSASFRFGLFLIVNGFLSPMHVMRVLFAISFTAGNIGFASAYFPEYVKAKFAAGIIFKMLGDKPKIDNVSRTGKKHKVGGEVDFDGLHFAYPQRTAVRILKNLNLCIRKGRTLALVGPSGCGKSTLVALLERFYDPDRGHVKVDSNDIRSFNLQHLRSQMALVSQEPILFDSTIGANISYGLSPGSFTQDDIVRAAKIANIHDFIESLPEQYDTRTGEQGTQLSGGQKQRIAIARALVRNPAILLLDEATSALDTESEKIVQKAIDEAGKGRTCIIVAHRLSTVVNADSIAVINGGVVVEQGTHSELMSRKGAYYALTLGQTNAK</sequence>
<evidence type="ECO:0000256" key="10">
    <source>
        <dbReference type="ARBA" id="ARBA00022989"/>
    </source>
</evidence>
<keyword evidence="5 14" id="KW-0812">Transmembrane</keyword>
<evidence type="ECO:0000256" key="11">
    <source>
        <dbReference type="ARBA" id="ARBA00023136"/>
    </source>
</evidence>
<dbReference type="Pfam" id="PF00005">
    <property type="entry name" value="ABC_tran"/>
    <property type="match status" value="2"/>
</dbReference>
<dbReference type="GO" id="GO:0005524">
    <property type="term" value="F:ATP binding"/>
    <property type="evidence" value="ECO:0007669"/>
    <property type="project" value="UniProtKB-KW"/>
</dbReference>
<evidence type="ECO:0000256" key="7">
    <source>
        <dbReference type="ARBA" id="ARBA00022741"/>
    </source>
</evidence>
<dbReference type="InterPro" id="IPR036640">
    <property type="entry name" value="ABC1_TM_sf"/>
</dbReference>
<feature type="domain" description="ABC transporter" evidence="15">
    <location>
        <begin position="811"/>
        <end position="1049"/>
    </location>
</feature>
<dbReference type="InterPro" id="IPR003593">
    <property type="entry name" value="AAA+_ATPase"/>
</dbReference>
<dbReference type="SUPFAM" id="SSF90123">
    <property type="entry name" value="ABC transporter transmembrane region"/>
    <property type="match status" value="2"/>
</dbReference>
<keyword evidence="6" id="KW-0677">Repeat</keyword>
<dbReference type="Proteomes" id="UP001608902">
    <property type="component" value="Unassembled WGS sequence"/>
</dbReference>
<dbReference type="InterPro" id="IPR003439">
    <property type="entry name" value="ABC_transporter-like_ATP-bd"/>
</dbReference>
<reference evidence="17 18" key="1">
    <citation type="submission" date="2024-08" db="EMBL/GenBank/DDBJ databases">
        <title>Gnathostoma spinigerum genome.</title>
        <authorList>
            <person name="Gonzalez-Bertolin B."/>
            <person name="Monzon S."/>
            <person name="Zaballos A."/>
            <person name="Jimenez P."/>
            <person name="Dekumyoy P."/>
            <person name="Varona S."/>
            <person name="Cuesta I."/>
            <person name="Sumanam S."/>
            <person name="Adisakwattana P."/>
            <person name="Gasser R.B."/>
            <person name="Hernandez-Gonzalez A."/>
            <person name="Young N.D."/>
            <person name="Perteguer M.J."/>
        </authorList>
    </citation>
    <scope>NUCLEOTIDE SEQUENCE [LARGE SCALE GENOMIC DNA]</scope>
    <source>
        <strain evidence="17">AL3</strain>
        <tissue evidence="17">Liver</tissue>
    </source>
</reference>
<dbReference type="EC" id="7.6.2.2" evidence="3"/>
<evidence type="ECO:0000256" key="6">
    <source>
        <dbReference type="ARBA" id="ARBA00022737"/>
    </source>
</evidence>
<evidence type="ECO:0000259" key="15">
    <source>
        <dbReference type="PROSITE" id="PS50893"/>
    </source>
</evidence>
<keyword evidence="8" id="KW-0067">ATP-binding</keyword>
<evidence type="ECO:0000256" key="4">
    <source>
        <dbReference type="ARBA" id="ARBA00022448"/>
    </source>
</evidence>